<dbReference type="InParanoid" id="J0WRK4"/>
<proteinExistence type="predicted"/>
<name>J0WRK4_AURST</name>
<sequence length="436" mass="49563">MNIASGLVDLFRGSFPCAATDSVNDWAWAIFRTAELWQAHGRDVANAASYFPGIYGRVPRNPAEKINSGYKAWEYLLYIFCLGPGLFVGLLPPEIYRSYCKLVKAFRILYQKSITYEQVVEAHELLAAFIKEYEAQFYQRRVDRLHFVRPSIHNLSHLPSEVPRVGPGCGVAQWTLERFIGLITDELRQHKHPYANLSRRGLERAQLNALKIMVPSLDLSASHKERLPRGHLPLSNGFALLRARDTCARGMTESEVAALRAYLLECSITMDDDWQPEIVRWSRLMLPNGQVARSAWKERLKRPDQLRRARDVKILCTTATGTQHEKKITEYGEVRYYFQLEFEGSGDVRTLAMVAMCSRPDPGLLELSEGVLWSVEHLGDAALRVIDHTNIEAVVAIVPHSTILGDVFKNQYFVVELPGLDVSRYLGEMDVIVEEE</sequence>
<protein>
    <submittedName>
        <fullName evidence="1">Uncharacterized protein</fullName>
    </submittedName>
</protein>
<accession>J0WRK4</accession>
<dbReference type="EMBL" id="JH687893">
    <property type="protein sequence ID" value="EJD35356.1"/>
    <property type="molecule type" value="Genomic_DNA"/>
</dbReference>
<gene>
    <name evidence="1" type="ORF">AURDEDRAFT_75349</name>
</gene>
<dbReference type="AlphaFoldDB" id="J0WRK4"/>
<dbReference type="eggNOG" id="ENOG502SH1N">
    <property type="taxonomic scope" value="Eukaryota"/>
</dbReference>
<dbReference type="KEGG" id="adl:AURDEDRAFT_75349"/>
<dbReference type="Proteomes" id="UP000006514">
    <property type="component" value="Unassembled WGS sequence"/>
</dbReference>
<dbReference type="PANTHER" id="PTHR46579:SF1">
    <property type="entry name" value="F5_8 TYPE C DOMAIN-CONTAINING PROTEIN"/>
    <property type="match status" value="1"/>
</dbReference>
<dbReference type="OMA" id="HESERYI"/>
<dbReference type="OrthoDB" id="2669721at2759"/>
<evidence type="ECO:0000313" key="2">
    <source>
        <dbReference type="Proteomes" id="UP000006514"/>
    </source>
</evidence>
<reference evidence="2" key="1">
    <citation type="journal article" date="2012" name="Science">
        <title>The Paleozoic origin of enzymatic lignin decomposition reconstructed from 31 fungal genomes.</title>
        <authorList>
            <person name="Floudas D."/>
            <person name="Binder M."/>
            <person name="Riley R."/>
            <person name="Barry K."/>
            <person name="Blanchette R.A."/>
            <person name="Henrissat B."/>
            <person name="Martinez A.T."/>
            <person name="Otillar R."/>
            <person name="Spatafora J.W."/>
            <person name="Yadav J.S."/>
            <person name="Aerts A."/>
            <person name="Benoit I."/>
            <person name="Boyd A."/>
            <person name="Carlson A."/>
            <person name="Copeland A."/>
            <person name="Coutinho P.M."/>
            <person name="de Vries R.P."/>
            <person name="Ferreira P."/>
            <person name="Findley K."/>
            <person name="Foster B."/>
            <person name="Gaskell J."/>
            <person name="Glotzer D."/>
            <person name="Gorecki P."/>
            <person name="Heitman J."/>
            <person name="Hesse C."/>
            <person name="Hori C."/>
            <person name="Igarashi K."/>
            <person name="Jurgens J.A."/>
            <person name="Kallen N."/>
            <person name="Kersten P."/>
            <person name="Kohler A."/>
            <person name="Kuees U."/>
            <person name="Kumar T.K.A."/>
            <person name="Kuo A."/>
            <person name="LaButti K."/>
            <person name="Larrondo L.F."/>
            <person name="Lindquist E."/>
            <person name="Ling A."/>
            <person name="Lombard V."/>
            <person name="Lucas S."/>
            <person name="Lundell T."/>
            <person name="Martin R."/>
            <person name="McLaughlin D.J."/>
            <person name="Morgenstern I."/>
            <person name="Morin E."/>
            <person name="Murat C."/>
            <person name="Nagy L.G."/>
            <person name="Nolan M."/>
            <person name="Ohm R.A."/>
            <person name="Patyshakuliyeva A."/>
            <person name="Rokas A."/>
            <person name="Ruiz-Duenas F.J."/>
            <person name="Sabat G."/>
            <person name="Salamov A."/>
            <person name="Samejima M."/>
            <person name="Schmutz J."/>
            <person name="Slot J.C."/>
            <person name="St John F."/>
            <person name="Stenlid J."/>
            <person name="Sun H."/>
            <person name="Sun S."/>
            <person name="Syed K."/>
            <person name="Tsang A."/>
            <person name="Wiebenga A."/>
            <person name="Young D."/>
            <person name="Pisabarro A."/>
            <person name="Eastwood D.C."/>
            <person name="Martin F."/>
            <person name="Cullen D."/>
            <person name="Grigoriev I.V."/>
            <person name="Hibbett D.S."/>
        </authorList>
    </citation>
    <scope>NUCLEOTIDE SEQUENCE [LARGE SCALE GENOMIC DNA]</scope>
    <source>
        <strain evidence="2">TFB10046</strain>
    </source>
</reference>
<evidence type="ECO:0000313" key="1">
    <source>
        <dbReference type="EMBL" id="EJD35356.1"/>
    </source>
</evidence>
<dbReference type="PANTHER" id="PTHR46579">
    <property type="entry name" value="F5/8 TYPE C DOMAIN-CONTAINING PROTEIN-RELATED"/>
    <property type="match status" value="1"/>
</dbReference>
<organism evidence="1 2">
    <name type="scientific">Auricularia subglabra (strain TFB-10046 / SS5)</name>
    <name type="common">White-rot fungus</name>
    <name type="synonym">Auricularia delicata (strain TFB10046)</name>
    <dbReference type="NCBI Taxonomy" id="717982"/>
    <lineage>
        <taxon>Eukaryota</taxon>
        <taxon>Fungi</taxon>
        <taxon>Dikarya</taxon>
        <taxon>Basidiomycota</taxon>
        <taxon>Agaricomycotina</taxon>
        <taxon>Agaricomycetes</taxon>
        <taxon>Auriculariales</taxon>
        <taxon>Auriculariaceae</taxon>
        <taxon>Auricularia</taxon>
    </lineage>
</organism>
<keyword evidence="2" id="KW-1185">Reference proteome</keyword>